<dbReference type="Proteomes" id="UP001291999">
    <property type="component" value="Unassembled WGS sequence"/>
</dbReference>
<sequence length="375" mass="39901">MTTPRMAPLSALRPAADVYGDVVTAYVDVSRTNENAAQEIEVRADNLRRELLGAGADEAAVEAVAARVVEPTGHGGETFRVVAASGGELVTDMVLASAVPAQQHQGPIAHLLELARAQADDVRYALVRVDRSGADITVAGTVSPVQREMTSEGDHDELTKVKVGGWSQRRYQMRVEDSIERNAETVAKDLDRLAGNERIDLVLLTGDPTSVASVRDQVGTRVAERLEVLEHGSRAEGASDDLLDEEVEAAIQRCRSGRIDGVLDRLGGGAKAVGVAETVEALRRGEVETLVLLQGALEDREAYVGPEPLLLGHTPDELTAFGVEDPAATRLDEAMVRAAIGQDADLLPLYAPVSLLPDGIGAVLRFDTRPDQSAS</sequence>
<proteinExistence type="predicted"/>
<dbReference type="GO" id="GO:0016787">
    <property type="term" value="F:hydrolase activity"/>
    <property type="evidence" value="ECO:0007669"/>
    <property type="project" value="UniProtKB-KW"/>
</dbReference>
<dbReference type="Pfam" id="PF18844">
    <property type="entry name" value="baeRF_family2"/>
    <property type="match status" value="1"/>
</dbReference>
<comment type="caution">
    <text evidence="1">The sequence shown here is derived from an EMBL/GenBank/DDBJ whole genome shotgun (WGS) entry which is preliminary data.</text>
</comment>
<dbReference type="InterPro" id="IPR040701">
    <property type="entry name" value="Bact_RF_family2"/>
</dbReference>
<keyword evidence="2" id="KW-1185">Reference proteome</keyword>
<dbReference type="RefSeq" id="WP_322425691.1">
    <property type="nucleotide sequence ID" value="NZ_JAXQPW010000010.1"/>
</dbReference>
<dbReference type="InterPro" id="IPR042226">
    <property type="entry name" value="eFR1_2_sf"/>
</dbReference>
<gene>
    <name evidence="1" type="ORF">SFC79_20030</name>
</gene>
<evidence type="ECO:0000313" key="1">
    <source>
        <dbReference type="EMBL" id="MDZ5664075.1"/>
    </source>
</evidence>
<dbReference type="Gene3D" id="3.30.420.60">
    <property type="entry name" value="eRF1 domain 2"/>
    <property type="match status" value="1"/>
</dbReference>
<dbReference type="EMBL" id="JAXQPW010000010">
    <property type="protein sequence ID" value="MDZ5664075.1"/>
    <property type="molecule type" value="Genomic_DNA"/>
</dbReference>
<accession>A0ABU5KHW0</accession>
<evidence type="ECO:0000313" key="2">
    <source>
        <dbReference type="Proteomes" id="UP001291999"/>
    </source>
</evidence>
<organism evidence="1 2">
    <name type="scientific">Nocardioides renjunii</name>
    <dbReference type="NCBI Taxonomy" id="3095075"/>
    <lineage>
        <taxon>Bacteria</taxon>
        <taxon>Bacillati</taxon>
        <taxon>Actinomycetota</taxon>
        <taxon>Actinomycetes</taxon>
        <taxon>Propionibacteriales</taxon>
        <taxon>Nocardioidaceae</taxon>
        <taxon>Nocardioides</taxon>
    </lineage>
</organism>
<reference evidence="1 2" key="1">
    <citation type="submission" date="2023-11" db="EMBL/GenBank/DDBJ databases">
        <title>Novel species in genus Nocardioides.</title>
        <authorList>
            <person name="Zhou H."/>
        </authorList>
    </citation>
    <scope>NUCLEOTIDE SEQUENCE [LARGE SCALE GENOMIC DNA]</scope>
    <source>
        <strain evidence="1 2">S-58</strain>
    </source>
</reference>
<keyword evidence="1" id="KW-0378">Hydrolase</keyword>
<name>A0ABU5KHW0_9ACTN</name>
<dbReference type="SUPFAM" id="SSF53137">
    <property type="entry name" value="Translational machinery components"/>
    <property type="match status" value="1"/>
</dbReference>
<protein>
    <submittedName>
        <fullName evidence="1">Vms1/Ankzf1 family peptidyl-tRNA hydrolase</fullName>
    </submittedName>
</protein>